<proteinExistence type="predicted"/>
<dbReference type="OrthoDB" id="73608at2"/>
<gene>
    <name evidence="3" type="ORF">DKM44_13245</name>
</gene>
<dbReference type="InterPro" id="IPR002104">
    <property type="entry name" value="Integrase_catalytic"/>
</dbReference>
<dbReference type="InterPro" id="IPR011010">
    <property type="entry name" value="DNA_brk_join_enz"/>
</dbReference>
<dbReference type="Proteomes" id="UP000245368">
    <property type="component" value="Chromosome"/>
</dbReference>
<dbReference type="GO" id="GO:0006310">
    <property type="term" value="P:DNA recombination"/>
    <property type="evidence" value="ECO:0007669"/>
    <property type="project" value="UniProtKB-KW"/>
</dbReference>
<dbReference type="SUPFAM" id="SSF56349">
    <property type="entry name" value="DNA breaking-rejoining enzymes"/>
    <property type="match status" value="1"/>
</dbReference>
<dbReference type="InterPro" id="IPR013762">
    <property type="entry name" value="Integrase-like_cat_sf"/>
</dbReference>
<organism evidence="3 4">
    <name type="scientific">Deinococcus irradiatisoli</name>
    <dbReference type="NCBI Taxonomy" id="2202254"/>
    <lineage>
        <taxon>Bacteria</taxon>
        <taxon>Thermotogati</taxon>
        <taxon>Deinococcota</taxon>
        <taxon>Deinococci</taxon>
        <taxon>Deinococcales</taxon>
        <taxon>Deinococcaceae</taxon>
        <taxon>Deinococcus</taxon>
    </lineage>
</organism>
<evidence type="ECO:0000256" key="1">
    <source>
        <dbReference type="ARBA" id="ARBA00023172"/>
    </source>
</evidence>
<dbReference type="GO" id="GO:0015074">
    <property type="term" value="P:DNA integration"/>
    <property type="evidence" value="ECO:0007669"/>
    <property type="project" value="InterPro"/>
</dbReference>
<dbReference type="KEGG" id="dez:DKM44_13245"/>
<protein>
    <recommendedName>
        <fullName evidence="2">Tyr recombinase domain-containing protein</fullName>
    </recommendedName>
</protein>
<dbReference type="Gene3D" id="1.10.443.10">
    <property type="entry name" value="Intergrase catalytic core"/>
    <property type="match status" value="1"/>
</dbReference>
<name>A0A2Z3JRY2_9DEIO</name>
<evidence type="ECO:0000313" key="4">
    <source>
        <dbReference type="Proteomes" id="UP000245368"/>
    </source>
</evidence>
<keyword evidence="1" id="KW-0233">DNA recombination</keyword>
<reference evidence="3 4" key="1">
    <citation type="submission" date="2018-05" db="EMBL/GenBank/DDBJ databases">
        <title>Complete Genome Sequence of Deinococcus sp. strain 17bor-2.</title>
        <authorList>
            <person name="Srinivasan S."/>
        </authorList>
    </citation>
    <scope>NUCLEOTIDE SEQUENCE [LARGE SCALE GENOMIC DNA]</scope>
    <source>
        <strain evidence="3 4">17bor-2</strain>
    </source>
</reference>
<keyword evidence="4" id="KW-1185">Reference proteome</keyword>
<accession>A0A2Z3JRY2</accession>
<evidence type="ECO:0000259" key="2">
    <source>
        <dbReference type="PROSITE" id="PS51898"/>
    </source>
</evidence>
<dbReference type="GO" id="GO:0003677">
    <property type="term" value="F:DNA binding"/>
    <property type="evidence" value="ECO:0007669"/>
    <property type="project" value="InterPro"/>
</dbReference>
<dbReference type="Pfam" id="PF00589">
    <property type="entry name" value="Phage_integrase"/>
    <property type="match status" value="1"/>
</dbReference>
<dbReference type="PROSITE" id="PS51898">
    <property type="entry name" value="TYR_RECOMBINASE"/>
    <property type="match status" value="1"/>
</dbReference>
<sequence>MLETAREVTHGDLAAFLLLTGMWRGEAVELKWDAVDFGRGIATVRATRSISGKRVYEGTPKTKQSRRGVPLTSEALALLRHVQAINIERHAALYAHASAFPYVFPKMCLRSLRGHCWPSGTPSSGS</sequence>
<dbReference type="AlphaFoldDB" id="A0A2Z3JRY2"/>
<feature type="domain" description="Tyr recombinase" evidence="2">
    <location>
        <begin position="1"/>
        <end position="126"/>
    </location>
</feature>
<dbReference type="EMBL" id="CP029494">
    <property type="protein sequence ID" value="AWN24078.1"/>
    <property type="molecule type" value="Genomic_DNA"/>
</dbReference>
<evidence type="ECO:0000313" key="3">
    <source>
        <dbReference type="EMBL" id="AWN24078.1"/>
    </source>
</evidence>